<dbReference type="EMBL" id="JARBHB010000006">
    <property type="protein sequence ID" value="KAJ8880754.1"/>
    <property type="molecule type" value="Genomic_DNA"/>
</dbReference>
<evidence type="ECO:0000313" key="3">
    <source>
        <dbReference type="Proteomes" id="UP001159363"/>
    </source>
</evidence>
<evidence type="ECO:0000313" key="2">
    <source>
        <dbReference type="EMBL" id="KAJ8880754.1"/>
    </source>
</evidence>
<evidence type="ECO:0000259" key="1">
    <source>
        <dbReference type="Pfam" id="PF13843"/>
    </source>
</evidence>
<dbReference type="Pfam" id="PF13843">
    <property type="entry name" value="DDE_Tnp_1_7"/>
    <property type="match status" value="1"/>
</dbReference>
<dbReference type="Proteomes" id="UP001159363">
    <property type="component" value="Chromosome 5"/>
</dbReference>
<feature type="domain" description="PiggyBac transposable element-derived protein" evidence="1">
    <location>
        <begin position="441"/>
        <end position="515"/>
    </location>
</feature>
<dbReference type="InterPro" id="IPR029526">
    <property type="entry name" value="PGBD"/>
</dbReference>
<comment type="caution">
    <text evidence="2">The sequence shown here is derived from an EMBL/GenBank/DDBJ whole genome shotgun (WGS) entry which is preliminary data.</text>
</comment>
<protein>
    <recommendedName>
        <fullName evidence="1">PiggyBac transposable element-derived protein domain-containing protein</fullName>
    </recommendedName>
</protein>
<keyword evidence="3" id="KW-1185">Reference proteome</keyword>
<name>A0ABQ9H905_9NEOP</name>
<reference evidence="2 3" key="1">
    <citation type="submission" date="2023-02" db="EMBL/GenBank/DDBJ databases">
        <title>LHISI_Scaffold_Assembly.</title>
        <authorList>
            <person name="Stuart O.P."/>
            <person name="Cleave R."/>
            <person name="Magrath M.J.L."/>
            <person name="Mikheyev A.S."/>
        </authorList>
    </citation>
    <scope>NUCLEOTIDE SEQUENCE [LARGE SCALE GENOMIC DNA]</scope>
    <source>
        <strain evidence="2">Daus_M_001</strain>
        <tissue evidence="2">Leg muscle</tissue>
    </source>
</reference>
<organism evidence="2 3">
    <name type="scientific">Dryococelus australis</name>
    <dbReference type="NCBI Taxonomy" id="614101"/>
    <lineage>
        <taxon>Eukaryota</taxon>
        <taxon>Metazoa</taxon>
        <taxon>Ecdysozoa</taxon>
        <taxon>Arthropoda</taxon>
        <taxon>Hexapoda</taxon>
        <taxon>Insecta</taxon>
        <taxon>Pterygota</taxon>
        <taxon>Neoptera</taxon>
        <taxon>Polyneoptera</taxon>
        <taxon>Phasmatodea</taxon>
        <taxon>Verophasmatodea</taxon>
        <taxon>Anareolatae</taxon>
        <taxon>Phasmatidae</taxon>
        <taxon>Eurycanthinae</taxon>
        <taxon>Dryococelus</taxon>
    </lineage>
</organism>
<sequence>MKQANGVVIRKLPRGSKHCHKLTVTFNVSNKKCAGSAKHSSLHNLDLGVGVEQIQYTSEFKGKSGHLHADSPKNTFADTLGNLSELSATPHLPALTHYVNFNGLLYSRMSQHCLELEAIWLQVPSPPTPPRREVFHGIFPILRATPGAFGRTQLFLKDKTCDFEELCMVTENDLSCNSSCKPLNKLRKLDDGPIIQHKRTLGRELPLASCAQDKDGAKESAEINKHISSQCVYKTSKVIDNLHKEKGRLPFLEDNRLQKSRQRKICWHELWSLHNIDGTPGAMKRVYRNMICRYNVCNNVDGQHSNGTFPDMGSYSTDPLYKSSKFRCAYRLSALLQPNMAAAPPVRPLRWPVPRRNTGILPLYEPPPCSLNFCIGQETQQRCVLTTHGPKNVQIKLVSKAGPTTSLLELHANTGALVYISGARRESHMPAKFIWGPLSSVLYSHVTPLQRFKFITNCLRFDDKLTRDQSETGNSFTNMRYISDDFFLHCRNNYTPSPECTIDMQLLDCCGKCKF</sequence>
<accession>A0ABQ9H905</accession>
<proteinExistence type="predicted"/>
<gene>
    <name evidence="2" type="ORF">PR048_017224</name>
</gene>